<dbReference type="AlphaFoldDB" id="A0A383EJK6"/>
<feature type="non-terminal residue" evidence="1">
    <location>
        <position position="27"/>
    </location>
</feature>
<protein>
    <submittedName>
        <fullName evidence="1">Uncharacterized protein</fullName>
    </submittedName>
</protein>
<accession>A0A383EJK6</accession>
<name>A0A383EJK6_9ZZZZ</name>
<gene>
    <name evidence="1" type="ORF">METZ01_LOCUS509507</name>
</gene>
<evidence type="ECO:0000313" key="1">
    <source>
        <dbReference type="EMBL" id="SVE56653.1"/>
    </source>
</evidence>
<dbReference type="EMBL" id="UINC01226247">
    <property type="protein sequence ID" value="SVE56653.1"/>
    <property type="molecule type" value="Genomic_DNA"/>
</dbReference>
<organism evidence="1">
    <name type="scientific">marine metagenome</name>
    <dbReference type="NCBI Taxonomy" id="408172"/>
    <lineage>
        <taxon>unclassified sequences</taxon>
        <taxon>metagenomes</taxon>
        <taxon>ecological metagenomes</taxon>
    </lineage>
</organism>
<proteinExistence type="predicted"/>
<reference evidence="1" key="1">
    <citation type="submission" date="2018-05" db="EMBL/GenBank/DDBJ databases">
        <authorList>
            <person name="Lanie J.A."/>
            <person name="Ng W.-L."/>
            <person name="Kazmierczak K.M."/>
            <person name="Andrzejewski T.M."/>
            <person name="Davidsen T.M."/>
            <person name="Wayne K.J."/>
            <person name="Tettelin H."/>
            <person name="Glass J.I."/>
            <person name="Rusch D."/>
            <person name="Podicherti R."/>
            <person name="Tsui H.-C.T."/>
            <person name="Winkler M.E."/>
        </authorList>
    </citation>
    <scope>NUCLEOTIDE SEQUENCE</scope>
</reference>
<sequence>MKHFINKYIDDFSSLVISSKEIVNDLL</sequence>